<gene>
    <name evidence="1" type="ORF">BDM02DRAFT_3089559</name>
</gene>
<evidence type="ECO:0000313" key="2">
    <source>
        <dbReference type="Proteomes" id="UP000886501"/>
    </source>
</evidence>
<reference evidence="1" key="2">
    <citation type="journal article" date="2020" name="Nat. Commun.">
        <title>Large-scale genome sequencing of mycorrhizal fungi provides insights into the early evolution of symbiotic traits.</title>
        <authorList>
            <person name="Miyauchi S."/>
            <person name="Kiss E."/>
            <person name="Kuo A."/>
            <person name="Drula E."/>
            <person name="Kohler A."/>
            <person name="Sanchez-Garcia M."/>
            <person name="Morin E."/>
            <person name="Andreopoulos B."/>
            <person name="Barry K.W."/>
            <person name="Bonito G."/>
            <person name="Buee M."/>
            <person name="Carver A."/>
            <person name="Chen C."/>
            <person name="Cichocki N."/>
            <person name="Clum A."/>
            <person name="Culley D."/>
            <person name="Crous P.W."/>
            <person name="Fauchery L."/>
            <person name="Girlanda M."/>
            <person name="Hayes R.D."/>
            <person name="Keri Z."/>
            <person name="LaButti K."/>
            <person name="Lipzen A."/>
            <person name="Lombard V."/>
            <person name="Magnuson J."/>
            <person name="Maillard F."/>
            <person name="Murat C."/>
            <person name="Nolan M."/>
            <person name="Ohm R.A."/>
            <person name="Pangilinan J."/>
            <person name="Pereira M.F."/>
            <person name="Perotto S."/>
            <person name="Peter M."/>
            <person name="Pfister S."/>
            <person name="Riley R."/>
            <person name="Sitrit Y."/>
            <person name="Stielow J.B."/>
            <person name="Szollosi G."/>
            <person name="Zifcakova L."/>
            <person name="Stursova M."/>
            <person name="Spatafora J.W."/>
            <person name="Tedersoo L."/>
            <person name="Vaario L.M."/>
            <person name="Yamada A."/>
            <person name="Yan M."/>
            <person name="Wang P."/>
            <person name="Xu J."/>
            <person name="Bruns T."/>
            <person name="Baldrian P."/>
            <person name="Vilgalys R."/>
            <person name="Dunand C."/>
            <person name="Henrissat B."/>
            <person name="Grigoriev I.V."/>
            <person name="Hibbett D."/>
            <person name="Nagy L.G."/>
            <person name="Martin F.M."/>
        </authorList>
    </citation>
    <scope>NUCLEOTIDE SEQUENCE</scope>
    <source>
        <strain evidence="1">P2</strain>
    </source>
</reference>
<name>A0ACB6ZRE8_THEGA</name>
<protein>
    <submittedName>
        <fullName evidence="1">Uncharacterized protein</fullName>
    </submittedName>
</protein>
<evidence type="ECO:0000313" key="1">
    <source>
        <dbReference type="EMBL" id="KAF9652202.1"/>
    </source>
</evidence>
<proteinExistence type="predicted"/>
<organism evidence="1 2">
    <name type="scientific">Thelephora ganbajun</name>
    <name type="common">Ganba fungus</name>
    <dbReference type="NCBI Taxonomy" id="370292"/>
    <lineage>
        <taxon>Eukaryota</taxon>
        <taxon>Fungi</taxon>
        <taxon>Dikarya</taxon>
        <taxon>Basidiomycota</taxon>
        <taxon>Agaricomycotina</taxon>
        <taxon>Agaricomycetes</taxon>
        <taxon>Thelephorales</taxon>
        <taxon>Thelephoraceae</taxon>
        <taxon>Thelephora</taxon>
    </lineage>
</organism>
<comment type="caution">
    <text evidence="1">The sequence shown here is derived from an EMBL/GenBank/DDBJ whole genome shotgun (WGS) entry which is preliminary data.</text>
</comment>
<reference evidence="1" key="1">
    <citation type="submission" date="2019-10" db="EMBL/GenBank/DDBJ databases">
        <authorList>
            <consortium name="DOE Joint Genome Institute"/>
            <person name="Kuo A."/>
            <person name="Miyauchi S."/>
            <person name="Kiss E."/>
            <person name="Drula E."/>
            <person name="Kohler A."/>
            <person name="Sanchez-Garcia M."/>
            <person name="Andreopoulos B."/>
            <person name="Barry K.W."/>
            <person name="Bonito G."/>
            <person name="Buee M."/>
            <person name="Carver A."/>
            <person name="Chen C."/>
            <person name="Cichocki N."/>
            <person name="Clum A."/>
            <person name="Culley D."/>
            <person name="Crous P.W."/>
            <person name="Fauchery L."/>
            <person name="Girlanda M."/>
            <person name="Hayes R."/>
            <person name="Keri Z."/>
            <person name="Labutti K."/>
            <person name="Lipzen A."/>
            <person name="Lombard V."/>
            <person name="Magnuson J."/>
            <person name="Maillard F."/>
            <person name="Morin E."/>
            <person name="Murat C."/>
            <person name="Nolan M."/>
            <person name="Ohm R."/>
            <person name="Pangilinan J."/>
            <person name="Pereira M."/>
            <person name="Perotto S."/>
            <person name="Peter M."/>
            <person name="Riley R."/>
            <person name="Sitrit Y."/>
            <person name="Stielow B."/>
            <person name="Szollosi G."/>
            <person name="Zifcakova L."/>
            <person name="Stursova M."/>
            <person name="Spatafora J.W."/>
            <person name="Tedersoo L."/>
            <person name="Vaario L.-M."/>
            <person name="Yamada A."/>
            <person name="Yan M."/>
            <person name="Wang P."/>
            <person name="Xu J."/>
            <person name="Bruns T."/>
            <person name="Baldrian P."/>
            <person name="Vilgalys R."/>
            <person name="Henrissat B."/>
            <person name="Grigoriev I.V."/>
            <person name="Hibbett D."/>
            <person name="Nagy L.G."/>
            <person name="Martin F.M."/>
        </authorList>
    </citation>
    <scope>NUCLEOTIDE SEQUENCE</scope>
    <source>
        <strain evidence="1">P2</strain>
    </source>
</reference>
<accession>A0ACB6ZRE8</accession>
<dbReference type="Proteomes" id="UP000886501">
    <property type="component" value="Unassembled WGS sequence"/>
</dbReference>
<sequence length="390" mass="43584">MEEVEEQEGYTSSTPTSTLTWISWFCSLPGHEYFCEVAEDFIEDDFNLTGLNSMVPFWKEAMDMVLDVEPEDEESAKIPDVSIVEASAELLYGLVHQRYILTRQGLQAMVDKYEAGIFGLCPRVYCQGTNVVPCGRSDLPGLDTVKLYCPNCHDIYAPPSSRYQGVDGAFFGTTFPHLFFQSYRELAPAPFYKPQTGANASASPTESNSSHQSTFTNPNPHGGQKRAAGKVYIPKIYGFRVSDRAKNGPRMQWMRMRPVSPEELDMVDWRGRWIDDEEEYEEEEEEEDRQMEDFDPDAGDGEDDDDEEEEEEEERSSAPRLPADKAKMRIRGSQEGSSPHPPPPSSPASSVPPRTPISVTMSNVVGVAKSPGSTGSSRVKVVRQWATTTA</sequence>
<keyword evidence="2" id="KW-1185">Reference proteome</keyword>
<dbReference type="EMBL" id="MU117970">
    <property type="protein sequence ID" value="KAF9652202.1"/>
    <property type="molecule type" value="Genomic_DNA"/>
</dbReference>